<feature type="transmembrane region" description="Helical" evidence="1">
    <location>
        <begin position="146"/>
        <end position="163"/>
    </location>
</feature>
<gene>
    <name evidence="2" type="ORF">NCTC4824_02153</name>
</gene>
<keyword evidence="2" id="KW-0378">Hydrolase</keyword>
<feature type="transmembrane region" description="Helical" evidence="1">
    <location>
        <begin position="60"/>
        <end position="77"/>
    </location>
</feature>
<dbReference type="Pfam" id="PF04307">
    <property type="entry name" value="YdjM"/>
    <property type="match status" value="1"/>
</dbReference>
<keyword evidence="1" id="KW-1133">Transmembrane helix</keyword>
<dbReference type="AlphaFoldDB" id="A0A2X4W5D3"/>
<sequence>MDGKTHFIVGGLAGIGVAKYIGVDLQTAVSFTLLGGCVGLVPDLDVKGTLSKRISLNKKWLILFLGLFGLLLIAYSFDKSSGIERWLGMAAGIALLSMPSIFVKQKMMLMLTGLTVLLAGIAQQSTWLIMLGIYISVASRLPHRSLTHSLIGLAYFGAIGYYLEQDLQIAGLMLVCIMSYASHLILDMKWLPGNRRGIKLFQPFLKKEC</sequence>
<dbReference type="KEGG" id="blen:NCTC4824_02153"/>
<dbReference type="STRING" id="1348624.GCA_001591545_01214"/>
<dbReference type="GO" id="GO:0016787">
    <property type="term" value="F:hydrolase activity"/>
    <property type="evidence" value="ECO:0007669"/>
    <property type="project" value="UniProtKB-KW"/>
</dbReference>
<reference evidence="2 3" key="1">
    <citation type="submission" date="2018-06" db="EMBL/GenBank/DDBJ databases">
        <authorList>
            <consortium name="Pathogen Informatics"/>
            <person name="Doyle S."/>
        </authorList>
    </citation>
    <scope>NUCLEOTIDE SEQUENCE [LARGE SCALE GENOMIC DNA]</scope>
    <source>
        <strain evidence="2 3">NCTC4824</strain>
    </source>
</reference>
<evidence type="ECO:0000313" key="2">
    <source>
        <dbReference type="EMBL" id="SQI58213.1"/>
    </source>
</evidence>
<evidence type="ECO:0000256" key="1">
    <source>
        <dbReference type="SAM" id="Phobius"/>
    </source>
</evidence>
<dbReference type="Proteomes" id="UP000249134">
    <property type="component" value="Chromosome 1"/>
</dbReference>
<feature type="transmembrane region" description="Helical" evidence="1">
    <location>
        <begin position="169"/>
        <end position="186"/>
    </location>
</feature>
<name>A0A2X4W5D3_LEDLE</name>
<dbReference type="RefSeq" id="WP_066138318.1">
    <property type="nucleotide sequence ID" value="NZ_CBCSGM010000001.1"/>
</dbReference>
<proteinExistence type="predicted"/>
<keyword evidence="3" id="KW-1185">Reference proteome</keyword>
<organism evidence="2 3">
    <name type="scientific">Lederbergia lenta</name>
    <name type="common">Bacillus lentus</name>
    <dbReference type="NCBI Taxonomy" id="1467"/>
    <lineage>
        <taxon>Bacteria</taxon>
        <taxon>Bacillati</taxon>
        <taxon>Bacillota</taxon>
        <taxon>Bacilli</taxon>
        <taxon>Bacillales</taxon>
        <taxon>Bacillaceae</taxon>
        <taxon>Lederbergia</taxon>
    </lineage>
</organism>
<dbReference type="InterPro" id="IPR007404">
    <property type="entry name" value="YdjM-like"/>
</dbReference>
<evidence type="ECO:0000313" key="3">
    <source>
        <dbReference type="Proteomes" id="UP000249134"/>
    </source>
</evidence>
<protein>
    <submittedName>
        <fullName evidence="2">Predicted membrane-bound metal-dependent hydrolase (DUF457)</fullName>
    </submittedName>
</protein>
<feature type="transmembrane region" description="Helical" evidence="1">
    <location>
        <begin position="109"/>
        <end position="134"/>
    </location>
</feature>
<keyword evidence="1" id="KW-0472">Membrane</keyword>
<keyword evidence="1" id="KW-0812">Transmembrane</keyword>
<feature type="transmembrane region" description="Helical" evidence="1">
    <location>
        <begin position="86"/>
        <end position="103"/>
    </location>
</feature>
<dbReference type="EMBL" id="LS483476">
    <property type="protein sequence ID" value="SQI58213.1"/>
    <property type="molecule type" value="Genomic_DNA"/>
</dbReference>
<accession>A0A2X4W5D3</accession>